<comment type="similarity">
    <text evidence="9 10">Belongs to the MurJ/MviN family.</text>
</comment>
<evidence type="ECO:0000313" key="11">
    <source>
        <dbReference type="EMBL" id="BAM05262.1"/>
    </source>
</evidence>
<protein>
    <recommendedName>
        <fullName evidence="10">Probable lipid II flippase MurJ</fullName>
    </recommendedName>
</protein>
<dbReference type="PATRIC" id="fig|1142394.8.peg.3210"/>
<dbReference type="UniPathway" id="UPA00219"/>
<feature type="transmembrane region" description="Helical" evidence="10">
    <location>
        <begin position="564"/>
        <end position="589"/>
    </location>
</feature>
<feature type="transmembrane region" description="Helical" evidence="10">
    <location>
        <begin position="391"/>
        <end position="411"/>
    </location>
</feature>
<dbReference type="GO" id="GO:0009252">
    <property type="term" value="P:peptidoglycan biosynthetic process"/>
    <property type="evidence" value="ECO:0007669"/>
    <property type="project" value="UniProtKB-UniRule"/>
</dbReference>
<feature type="transmembrane region" description="Helical" evidence="10">
    <location>
        <begin position="356"/>
        <end position="379"/>
    </location>
</feature>
<evidence type="ECO:0000256" key="9">
    <source>
        <dbReference type="ARBA" id="ARBA00061532"/>
    </source>
</evidence>
<feature type="transmembrane region" description="Helical" evidence="10">
    <location>
        <begin position="150"/>
        <end position="172"/>
    </location>
</feature>
<keyword evidence="10" id="KW-0961">Cell wall biogenesis/degradation</keyword>
<dbReference type="GO" id="GO:0071555">
    <property type="term" value="P:cell wall organization"/>
    <property type="evidence" value="ECO:0007669"/>
    <property type="project" value="UniProtKB-KW"/>
</dbReference>
<evidence type="ECO:0000256" key="2">
    <source>
        <dbReference type="ARBA" id="ARBA00022475"/>
    </source>
</evidence>
<sequence length="596" mass="60385">MTLGDLAADGAGAVLGAFWAAWAIPRALALLPAAGPRAAPAAPAGSSAASPPAPARPRPPGLFRSASLVSALTTLSRVTGLARDAVLAGLFGAGLLLDAFFVAFMVPNLFRRLFGEGALTAAFLPRYRRLLDADPDAAGRYASAVIREAAAWLVGAVLIAEAGLLAALALGLGGEKATLGLTLTATMLPYAPLVCGTALLGAIGHARDRFGPAASAPVLLNLGMIAAAAGAALATGDGRTRVAVVAVSVVVLGVLQLLMVRRGVGPVRPQPAPGTPPAGEAASLPLAATRRAMVPMILGLGVFQVNTLLDGLIAFTLSAPADAPDAVFRLLGFEAAYPIRTGGVTTLTLAQRLYQFPLGVFGIAIATVIFPRLAAAAAGPGDAFARVLRRGLLLSLGIGLPATVGLLAVRLPLARAVFERGSFDAADAAAVARILTGYASAVWAYMLIHLWTRAFYAQDDARTPLRVAVVAVVLNLALNLTLVWPLGAAGMAWATAASATGQALVLGWILRRRRLLAALSAERPALGEPSPRRFAAGTATGTLAMGLTLAAIDAASSAETLNATGLLALLVLLVVAGVAVYGTVLLAVLRPARAAV</sequence>
<gene>
    <name evidence="10" type="primary">murJ</name>
    <name evidence="11" type="ordered locus">PSMK_31030</name>
</gene>
<keyword evidence="5 10" id="KW-0573">Peptidoglycan synthesis</keyword>
<evidence type="ECO:0000256" key="8">
    <source>
        <dbReference type="ARBA" id="ARBA00060041"/>
    </source>
</evidence>
<dbReference type="PANTHER" id="PTHR47019:SF1">
    <property type="entry name" value="LIPID II FLIPPASE MURJ"/>
    <property type="match status" value="1"/>
</dbReference>
<keyword evidence="10" id="KW-0813">Transport</keyword>
<evidence type="ECO:0000313" key="12">
    <source>
        <dbReference type="Proteomes" id="UP000007881"/>
    </source>
</evidence>
<feature type="transmembrane region" description="Helical" evidence="10">
    <location>
        <begin position="531"/>
        <end position="552"/>
    </location>
</feature>
<reference evidence="11 12" key="1">
    <citation type="submission" date="2012-02" db="EMBL/GenBank/DDBJ databases">
        <title>Complete genome sequence of Phycisphaera mikurensis NBRC 102666.</title>
        <authorList>
            <person name="Ankai A."/>
            <person name="Hosoyama A."/>
            <person name="Terui Y."/>
            <person name="Sekine M."/>
            <person name="Fukai R."/>
            <person name="Kato Y."/>
            <person name="Nakamura S."/>
            <person name="Yamada-Narita S."/>
            <person name="Kawakoshi A."/>
            <person name="Fukunaga Y."/>
            <person name="Yamazaki S."/>
            <person name="Fujita N."/>
        </authorList>
    </citation>
    <scope>NUCLEOTIDE SEQUENCE [LARGE SCALE GENOMIC DNA]</scope>
    <source>
        <strain evidence="12">NBRC 102666 / KCTC 22515 / FYK2301M01</strain>
    </source>
</reference>
<evidence type="ECO:0000256" key="7">
    <source>
        <dbReference type="ARBA" id="ARBA00023136"/>
    </source>
</evidence>
<dbReference type="HAMAP" id="MF_02078">
    <property type="entry name" value="MurJ_MviN"/>
    <property type="match status" value="1"/>
</dbReference>
<dbReference type="GO" id="GO:0015648">
    <property type="term" value="F:lipid-linked peptidoglycan transporter activity"/>
    <property type="evidence" value="ECO:0007669"/>
    <property type="project" value="UniProtKB-UniRule"/>
</dbReference>
<dbReference type="GO" id="GO:0008360">
    <property type="term" value="P:regulation of cell shape"/>
    <property type="evidence" value="ECO:0007669"/>
    <property type="project" value="UniProtKB-KW"/>
</dbReference>
<evidence type="ECO:0000256" key="1">
    <source>
        <dbReference type="ARBA" id="ARBA00004651"/>
    </source>
</evidence>
<feature type="transmembrane region" description="Helical" evidence="10">
    <location>
        <begin position="187"/>
        <end position="206"/>
    </location>
</feature>
<keyword evidence="4 10" id="KW-0133">Cell shape</keyword>
<keyword evidence="7 10" id="KW-0472">Membrane</keyword>
<dbReference type="EMBL" id="AP012338">
    <property type="protein sequence ID" value="BAM05262.1"/>
    <property type="molecule type" value="Genomic_DNA"/>
</dbReference>
<evidence type="ECO:0000256" key="10">
    <source>
        <dbReference type="HAMAP-Rule" id="MF_02078"/>
    </source>
</evidence>
<comment type="function">
    <text evidence="8 10">Involved in peptidoglycan biosynthesis. Transports lipid-linked peptidoglycan precursors from the inner to the outer leaflet of the cytoplasmic membrane.</text>
</comment>
<feature type="transmembrane region" description="Helical" evidence="10">
    <location>
        <begin position="463"/>
        <end position="484"/>
    </location>
</feature>
<evidence type="ECO:0000256" key="5">
    <source>
        <dbReference type="ARBA" id="ARBA00022984"/>
    </source>
</evidence>
<feature type="transmembrane region" description="Helical" evidence="10">
    <location>
        <begin position="431"/>
        <end position="451"/>
    </location>
</feature>
<keyword evidence="12" id="KW-1185">Reference proteome</keyword>
<dbReference type="HOGENOM" id="CLU_006797_5_2_0"/>
<dbReference type="InterPro" id="IPR051050">
    <property type="entry name" value="Lipid_II_flippase_MurJ/MviN"/>
</dbReference>
<comment type="subcellular location">
    <subcellularLocation>
        <location evidence="10">Cell inner membrane</location>
        <topology evidence="10">Multi-pass membrane protein</topology>
    </subcellularLocation>
    <subcellularLocation>
        <location evidence="1">Cell membrane</location>
        <topology evidence="1">Multi-pass membrane protein</topology>
    </subcellularLocation>
</comment>
<feature type="transmembrane region" description="Helical" evidence="10">
    <location>
        <begin position="297"/>
        <end position="319"/>
    </location>
</feature>
<dbReference type="eggNOG" id="COG0728">
    <property type="taxonomic scope" value="Bacteria"/>
</dbReference>
<name>I0IJ24_PHYMF</name>
<proteinExistence type="inferred from homology"/>
<keyword evidence="6 10" id="KW-1133">Transmembrane helix</keyword>
<dbReference type="PRINTS" id="PR01806">
    <property type="entry name" value="VIRFACTRMVIN"/>
</dbReference>
<dbReference type="InterPro" id="IPR004268">
    <property type="entry name" value="MurJ"/>
</dbReference>
<dbReference type="NCBIfam" id="TIGR01695">
    <property type="entry name" value="murJ_mviN"/>
    <property type="match status" value="1"/>
</dbReference>
<dbReference type="KEGG" id="phm:PSMK_31030"/>
<feature type="transmembrane region" description="Helical" evidence="10">
    <location>
        <begin position="242"/>
        <end position="260"/>
    </location>
</feature>
<dbReference type="AlphaFoldDB" id="I0IJ24"/>
<keyword evidence="10" id="KW-0997">Cell inner membrane</keyword>
<dbReference type="PANTHER" id="PTHR47019">
    <property type="entry name" value="LIPID II FLIPPASE MURJ"/>
    <property type="match status" value="1"/>
</dbReference>
<dbReference type="GO" id="GO:0005886">
    <property type="term" value="C:plasma membrane"/>
    <property type="evidence" value="ECO:0007669"/>
    <property type="project" value="UniProtKB-SubCell"/>
</dbReference>
<evidence type="ECO:0000256" key="6">
    <source>
        <dbReference type="ARBA" id="ARBA00022989"/>
    </source>
</evidence>
<organism evidence="11 12">
    <name type="scientific">Phycisphaera mikurensis (strain NBRC 102666 / KCTC 22515 / FYK2301M01)</name>
    <dbReference type="NCBI Taxonomy" id="1142394"/>
    <lineage>
        <taxon>Bacteria</taxon>
        <taxon>Pseudomonadati</taxon>
        <taxon>Planctomycetota</taxon>
        <taxon>Phycisphaerae</taxon>
        <taxon>Phycisphaerales</taxon>
        <taxon>Phycisphaeraceae</taxon>
        <taxon>Phycisphaera</taxon>
    </lineage>
</organism>
<comment type="pathway">
    <text evidence="10">Cell wall biogenesis; peptidoglycan biosynthesis.</text>
</comment>
<feature type="transmembrane region" description="Helical" evidence="10">
    <location>
        <begin position="218"/>
        <end position="236"/>
    </location>
</feature>
<feature type="transmembrane region" description="Helical" evidence="10">
    <location>
        <begin position="490"/>
        <end position="510"/>
    </location>
</feature>
<evidence type="ECO:0000256" key="4">
    <source>
        <dbReference type="ARBA" id="ARBA00022960"/>
    </source>
</evidence>
<dbReference type="Proteomes" id="UP000007881">
    <property type="component" value="Chromosome"/>
</dbReference>
<dbReference type="Pfam" id="PF03023">
    <property type="entry name" value="MurJ"/>
    <property type="match status" value="1"/>
</dbReference>
<keyword evidence="3 10" id="KW-0812">Transmembrane</keyword>
<accession>I0IJ24</accession>
<evidence type="ECO:0000256" key="3">
    <source>
        <dbReference type="ARBA" id="ARBA00022692"/>
    </source>
</evidence>
<dbReference type="GO" id="GO:0034204">
    <property type="term" value="P:lipid translocation"/>
    <property type="evidence" value="ECO:0007669"/>
    <property type="project" value="TreeGrafter"/>
</dbReference>
<dbReference type="STRING" id="1142394.PSMK_31030"/>
<keyword evidence="2 10" id="KW-1003">Cell membrane</keyword>
<feature type="transmembrane region" description="Helical" evidence="10">
    <location>
        <begin position="85"/>
        <end position="106"/>
    </location>
</feature>